<dbReference type="AlphaFoldDB" id="A0A151P6T0"/>
<proteinExistence type="predicted"/>
<evidence type="ECO:0000313" key="2">
    <source>
        <dbReference type="Proteomes" id="UP000050525"/>
    </source>
</evidence>
<dbReference type="Proteomes" id="UP000050525">
    <property type="component" value="Unassembled WGS sequence"/>
</dbReference>
<protein>
    <submittedName>
        <fullName evidence="1">Uncharacterized protein</fullName>
    </submittedName>
</protein>
<organism evidence="1 2">
    <name type="scientific">Alligator mississippiensis</name>
    <name type="common">American alligator</name>
    <dbReference type="NCBI Taxonomy" id="8496"/>
    <lineage>
        <taxon>Eukaryota</taxon>
        <taxon>Metazoa</taxon>
        <taxon>Chordata</taxon>
        <taxon>Craniata</taxon>
        <taxon>Vertebrata</taxon>
        <taxon>Euteleostomi</taxon>
        <taxon>Archelosauria</taxon>
        <taxon>Archosauria</taxon>
        <taxon>Crocodylia</taxon>
        <taxon>Alligatoridae</taxon>
        <taxon>Alligatorinae</taxon>
        <taxon>Alligator</taxon>
    </lineage>
</organism>
<gene>
    <name evidence="1" type="ORF">Y1Q_0016879</name>
</gene>
<dbReference type="EMBL" id="AKHW03000678">
    <property type="protein sequence ID" value="KYO44772.1"/>
    <property type="molecule type" value="Genomic_DNA"/>
</dbReference>
<name>A0A151P6T0_ALLMI</name>
<reference evidence="1 2" key="1">
    <citation type="journal article" date="2012" name="Genome Biol.">
        <title>Sequencing three crocodilian genomes to illuminate the evolution of archosaurs and amniotes.</title>
        <authorList>
            <person name="St John J.A."/>
            <person name="Braun E.L."/>
            <person name="Isberg S.R."/>
            <person name="Miles L.G."/>
            <person name="Chong A.Y."/>
            <person name="Gongora J."/>
            <person name="Dalzell P."/>
            <person name="Moran C."/>
            <person name="Bed'hom B."/>
            <person name="Abzhanov A."/>
            <person name="Burgess S.C."/>
            <person name="Cooksey A.M."/>
            <person name="Castoe T.A."/>
            <person name="Crawford N.G."/>
            <person name="Densmore L.D."/>
            <person name="Drew J.C."/>
            <person name="Edwards S.V."/>
            <person name="Faircloth B.C."/>
            <person name="Fujita M.K."/>
            <person name="Greenwold M.J."/>
            <person name="Hoffmann F.G."/>
            <person name="Howard J.M."/>
            <person name="Iguchi T."/>
            <person name="Janes D.E."/>
            <person name="Khan S.Y."/>
            <person name="Kohno S."/>
            <person name="de Koning A.J."/>
            <person name="Lance S.L."/>
            <person name="McCarthy F.M."/>
            <person name="McCormack J.E."/>
            <person name="Merchant M.E."/>
            <person name="Peterson D.G."/>
            <person name="Pollock D.D."/>
            <person name="Pourmand N."/>
            <person name="Raney B.J."/>
            <person name="Roessler K.A."/>
            <person name="Sanford J.R."/>
            <person name="Sawyer R.H."/>
            <person name="Schmidt C.J."/>
            <person name="Triplett E.W."/>
            <person name="Tuberville T.D."/>
            <person name="Venegas-Anaya M."/>
            <person name="Howard J.T."/>
            <person name="Jarvis E.D."/>
            <person name="Guillette L.J.Jr."/>
            <person name="Glenn T.C."/>
            <person name="Green R.E."/>
            <person name="Ray D.A."/>
        </authorList>
    </citation>
    <scope>NUCLEOTIDE SEQUENCE [LARGE SCALE GENOMIC DNA]</scope>
    <source>
        <strain evidence="1">KSC_2009_1</strain>
    </source>
</reference>
<accession>A0A151P6T0</accession>
<keyword evidence="2" id="KW-1185">Reference proteome</keyword>
<evidence type="ECO:0000313" key="1">
    <source>
        <dbReference type="EMBL" id="KYO44772.1"/>
    </source>
</evidence>
<comment type="caution">
    <text evidence="1">The sequence shown here is derived from an EMBL/GenBank/DDBJ whole genome shotgun (WGS) entry which is preliminary data.</text>
</comment>
<sequence>MPSLVKMLYNCAIEDAAAKHSPLLLLLEYITSKFFNWVYSDGHPQIKCKDKRILTEGTGSKENLHNFCPTQSILFGKSIEV</sequence>